<keyword evidence="2" id="KW-0808">Transferase</keyword>
<dbReference type="InterPro" id="IPR051805">
    <property type="entry name" value="Dehydratase_Activator_Redct"/>
</dbReference>
<protein>
    <submittedName>
        <fullName evidence="2">Predicted nucleotide-binding protein, sugar kinase/HSP70/actin superfamily</fullName>
    </submittedName>
</protein>
<feature type="domain" description="DUF2229" evidence="1">
    <location>
        <begin position="2"/>
        <end position="199"/>
    </location>
</feature>
<evidence type="ECO:0000259" key="1">
    <source>
        <dbReference type="Pfam" id="PF09989"/>
    </source>
</evidence>
<dbReference type="PANTHER" id="PTHR32329:SF2">
    <property type="entry name" value="BIFUNCTIONAL PROTEIN [INCLUDES 2-HYDROXYACYL-COA DEHYDRATASE (N-TER) AND ITS ACTIVATOR DOMAIN (C_TERM)"/>
    <property type="match status" value="1"/>
</dbReference>
<proteinExistence type="predicted"/>
<dbReference type="InterPro" id="IPR018709">
    <property type="entry name" value="CoA_activase_DUF2229"/>
</dbReference>
<accession>A0A1M6AZH7</accession>
<dbReference type="EMBL" id="FQZP01000002">
    <property type="protein sequence ID" value="SHI41862.1"/>
    <property type="molecule type" value="Genomic_DNA"/>
</dbReference>
<dbReference type="Proteomes" id="UP000324781">
    <property type="component" value="Unassembled WGS sequence"/>
</dbReference>
<dbReference type="PANTHER" id="PTHR32329">
    <property type="entry name" value="BIFUNCTIONAL PROTEIN [INCLUDES 2-HYDROXYACYL-COA DEHYDRATASE (N-TER) AND ITS ACTIVATOR DOMAIN (C_TERM)-RELATED"/>
    <property type="match status" value="1"/>
</dbReference>
<organism evidence="2 3">
    <name type="scientific">Thermoclostridium caenicola</name>
    <dbReference type="NCBI Taxonomy" id="659425"/>
    <lineage>
        <taxon>Bacteria</taxon>
        <taxon>Bacillati</taxon>
        <taxon>Bacillota</taxon>
        <taxon>Clostridia</taxon>
        <taxon>Eubacteriales</taxon>
        <taxon>Oscillospiraceae</taxon>
        <taxon>Thermoclostridium</taxon>
    </lineage>
</organism>
<reference evidence="2 3" key="1">
    <citation type="submission" date="2016-11" db="EMBL/GenBank/DDBJ databases">
        <authorList>
            <person name="Varghese N."/>
            <person name="Submissions S."/>
        </authorList>
    </citation>
    <scope>NUCLEOTIDE SEQUENCE [LARGE SCALE GENOMIC DNA]</scope>
    <source>
        <strain evidence="2 3">DSM 19027</strain>
    </source>
</reference>
<dbReference type="OrthoDB" id="9780120at2"/>
<evidence type="ECO:0000313" key="3">
    <source>
        <dbReference type="Proteomes" id="UP000324781"/>
    </source>
</evidence>
<evidence type="ECO:0000313" key="2">
    <source>
        <dbReference type="EMBL" id="SHI41862.1"/>
    </source>
</evidence>
<name>A0A1M6AZH7_9FIRM</name>
<sequence>MKVGIPRGLLYDQYHPFFTRFFTELGAELAVSPPTNRAILDAGIQCCVDEACLPVKVFHGHVSCLKAQCDLLFIPRIMRLYRGEYICPKFCGLPEMVLNSIYGLPETITEPFYADSMAGLRKWALRAGARITRDRRRIKAALEAAIAEQLRFKTGYDDQGYPIRVALAGHPYNLYDTFINMNVRKKLNRLGIGVVTEESMDEEEMAPEVASLFKKPFWTFARKTYGFISASVAGKRVQGIVYVSSFACGIDSVILELVRDRIGDFPMLVLKIDEHTGEAGVDTRIEAFADMLERSGRVEDHHSPHGQRLSCCESPV</sequence>
<keyword evidence="3" id="KW-1185">Reference proteome</keyword>
<dbReference type="AlphaFoldDB" id="A0A1M6AZH7"/>
<dbReference type="GO" id="GO:0016301">
    <property type="term" value="F:kinase activity"/>
    <property type="evidence" value="ECO:0007669"/>
    <property type="project" value="UniProtKB-KW"/>
</dbReference>
<keyword evidence="2" id="KW-0418">Kinase</keyword>
<gene>
    <name evidence="2" type="ORF">SAMN05444373_100217</name>
</gene>
<dbReference type="Gene3D" id="3.40.50.11900">
    <property type="match status" value="1"/>
</dbReference>
<dbReference type="RefSeq" id="WP_149677430.1">
    <property type="nucleotide sequence ID" value="NZ_FQZP01000002.1"/>
</dbReference>
<dbReference type="Pfam" id="PF09989">
    <property type="entry name" value="DUF2229"/>
    <property type="match status" value="1"/>
</dbReference>